<dbReference type="RefSeq" id="WP_041099082.1">
    <property type="nucleotide sequence ID" value="NZ_JARTHD010000021.1"/>
</dbReference>
<dbReference type="PANTHER" id="PTHR41260">
    <property type="entry name" value="PROTEIN ECSC"/>
    <property type="match status" value="1"/>
</dbReference>
<dbReference type="EMBL" id="JXLP01000013">
    <property type="protein sequence ID" value="KIL77553.1"/>
    <property type="molecule type" value="Genomic_DNA"/>
</dbReference>
<dbReference type="PANTHER" id="PTHR41260:SF1">
    <property type="entry name" value="PROTEIN ECSC"/>
    <property type="match status" value="1"/>
</dbReference>
<name>A0ABR5ATQ7_BACBA</name>
<proteinExistence type="predicted"/>
<dbReference type="Pfam" id="PF12787">
    <property type="entry name" value="EcsC"/>
    <property type="match status" value="1"/>
</dbReference>
<evidence type="ECO:0000313" key="1">
    <source>
        <dbReference type="EMBL" id="KIL77553.1"/>
    </source>
</evidence>
<keyword evidence="2" id="KW-1185">Reference proteome</keyword>
<dbReference type="Proteomes" id="UP000031982">
    <property type="component" value="Unassembled WGS sequence"/>
</dbReference>
<comment type="caution">
    <text evidence="1">The sequence shown here is derived from an EMBL/GenBank/DDBJ whole genome shotgun (WGS) entry which is preliminary data.</text>
</comment>
<gene>
    <name evidence="1" type="ORF">SD77_1226</name>
</gene>
<sequence>METKQQLAAELAAIEKWENEQKHLGIWDKMARLPFKLLDKVTPKIIQNKLALLLEEVGSFVQTGGQYLVQEKSILKKIEAANPGITVESVADAAAVPLKKMDAVAEELKQSRANMATVQGASTGVGGVFTLAADIPLLLGLSLKTLQEIAIAYGYDPKQKEERVFIIKCLQFTSSDVVGKKAILTELASFYQGRRQSQEMISQLQGWREVMYTYRDQLGSKKMFQLIPIAGIVFGAFTNRTAVLDVAENAAMLYKKRRVMERLHASHSESEHSSY</sequence>
<evidence type="ECO:0000313" key="2">
    <source>
        <dbReference type="Proteomes" id="UP000031982"/>
    </source>
</evidence>
<reference evidence="1 2" key="1">
    <citation type="submission" date="2015-01" db="EMBL/GenBank/DDBJ databases">
        <title>Genome Assembly of Bacillus badius MTCC 1458.</title>
        <authorList>
            <person name="Verma A."/>
            <person name="Khatri I."/>
            <person name="Mual P."/>
            <person name="Subramanian S."/>
            <person name="Krishnamurthi S."/>
        </authorList>
    </citation>
    <scope>NUCLEOTIDE SEQUENCE [LARGE SCALE GENOMIC DNA]</scope>
    <source>
        <strain evidence="1 2">MTCC 1458</strain>
    </source>
</reference>
<protein>
    <submittedName>
        <fullName evidence="1">EcsC protein</fullName>
    </submittedName>
</protein>
<dbReference type="InterPro" id="IPR024787">
    <property type="entry name" value="EcsC"/>
</dbReference>
<accession>A0ABR5ATQ7</accession>
<organism evidence="1 2">
    <name type="scientific">Bacillus badius</name>
    <dbReference type="NCBI Taxonomy" id="1455"/>
    <lineage>
        <taxon>Bacteria</taxon>
        <taxon>Bacillati</taxon>
        <taxon>Bacillota</taxon>
        <taxon>Bacilli</taxon>
        <taxon>Bacillales</taxon>
        <taxon>Bacillaceae</taxon>
        <taxon>Pseudobacillus</taxon>
    </lineage>
</organism>